<keyword evidence="2" id="KW-1185">Reference proteome</keyword>
<reference evidence="1 2" key="1">
    <citation type="submission" date="2023-07" db="EMBL/GenBank/DDBJ databases">
        <title>Sequencing the genomes of 1000 actinobacteria strains.</title>
        <authorList>
            <person name="Klenk H.-P."/>
        </authorList>
    </citation>
    <scope>NUCLEOTIDE SEQUENCE [LARGE SCALE GENOMIC DNA]</scope>
    <source>
        <strain evidence="1 2">DSM 44388</strain>
    </source>
</reference>
<protein>
    <submittedName>
        <fullName evidence="1">Uncharacterized protein</fullName>
    </submittedName>
</protein>
<comment type="caution">
    <text evidence="1">The sequence shown here is derived from an EMBL/GenBank/DDBJ whole genome shotgun (WGS) entry which is preliminary data.</text>
</comment>
<evidence type="ECO:0000313" key="1">
    <source>
        <dbReference type="EMBL" id="MDP9829453.1"/>
    </source>
</evidence>
<dbReference type="RefSeq" id="WP_307247652.1">
    <property type="nucleotide sequence ID" value="NZ_JAUSQZ010000001.1"/>
</dbReference>
<organism evidence="1 2">
    <name type="scientific">Kineosporia succinea</name>
    <dbReference type="NCBI Taxonomy" id="84632"/>
    <lineage>
        <taxon>Bacteria</taxon>
        <taxon>Bacillati</taxon>
        <taxon>Actinomycetota</taxon>
        <taxon>Actinomycetes</taxon>
        <taxon>Kineosporiales</taxon>
        <taxon>Kineosporiaceae</taxon>
        <taxon>Kineosporia</taxon>
    </lineage>
</organism>
<name>A0ABT9P9S8_9ACTN</name>
<evidence type="ECO:0000313" key="2">
    <source>
        <dbReference type="Proteomes" id="UP001235712"/>
    </source>
</evidence>
<sequence length="59" mass="6109">MASPRGPVLTEVINVSTVPRDLSTGRVIAPGEKATIILTEHEQALVDSGALAMVPAKEA</sequence>
<dbReference type="Proteomes" id="UP001235712">
    <property type="component" value="Unassembled WGS sequence"/>
</dbReference>
<dbReference type="EMBL" id="JAUSQZ010000001">
    <property type="protein sequence ID" value="MDP9829453.1"/>
    <property type="molecule type" value="Genomic_DNA"/>
</dbReference>
<proteinExistence type="predicted"/>
<accession>A0ABT9P9S8</accession>
<gene>
    <name evidence="1" type="ORF">J2S57_005202</name>
</gene>